<dbReference type="EMBL" id="FCOM02000059">
    <property type="protein sequence ID" value="SAL85332.1"/>
    <property type="molecule type" value="Genomic_DNA"/>
</dbReference>
<evidence type="ECO:0000313" key="3">
    <source>
        <dbReference type="Proteomes" id="UP000055019"/>
    </source>
</evidence>
<dbReference type="PROSITE" id="PS51318">
    <property type="entry name" value="TAT"/>
    <property type="match status" value="1"/>
</dbReference>
<keyword evidence="3" id="KW-1185">Reference proteome</keyword>
<dbReference type="InterPro" id="IPR023631">
    <property type="entry name" value="Amidase_dom"/>
</dbReference>
<dbReference type="PROSITE" id="PS51257">
    <property type="entry name" value="PROKAR_LIPOPROTEIN"/>
    <property type="match status" value="1"/>
</dbReference>
<keyword evidence="2" id="KW-0378">Hydrolase</keyword>
<reference evidence="2" key="1">
    <citation type="submission" date="2016-01" db="EMBL/GenBank/DDBJ databases">
        <authorList>
            <person name="Peeters C."/>
        </authorList>
    </citation>
    <scope>NUCLEOTIDE SEQUENCE [LARGE SCALE GENOMIC DNA]</scope>
    <source>
        <strain evidence="2">LMG 29317</strain>
    </source>
</reference>
<dbReference type="NCBIfam" id="NF005688">
    <property type="entry name" value="PRK07488.1"/>
    <property type="match status" value="1"/>
</dbReference>
<dbReference type="PANTHER" id="PTHR11895:SF151">
    <property type="entry name" value="GLUTAMYL-TRNA(GLN) AMIDOTRANSFERASE SUBUNIT A"/>
    <property type="match status" value="1"/>
</dbReference>
<dbReference type="InterPro" id="IPR000120">
    <property type="entry name" value="Amidase"/>
</dbReference>
<sequence length="523" mass="53196">MNKPTSMSRRTFVTRAGTLALAPAIGVGFSACGGGSDSSPPLQTDQSQQLSLTATQAVSAMATGQLSAETYVRTLLERASSLSNLHAFITLNQGAIASARAVDAARAAGQKLPPLAGLPIVVKDNINTKNLPTTGGTPRLQNFQPNNDAVVLQRLLAAGAIVLGKANMHELAFGITTTNFSSFAGFARNPYDTNRMVGGSSGGTGVAIAARMAPVGLGTDTGGSVRIPAALNGIAGLRPSVGNGGAERRYDGTGVIPLSHTRDTVGPMGRTLEDVALIDAVITGTEVPTAASLSGLRFGIPATYWDVVDNEVLQIMNAAKAKLQAAGVTFVSVDLPTIRDLGAKVGFTVVFHEASLEIPSYLAASGGSDITLAQISAAIASPDVKGGFANVGSAESTAAYPDAVNVYRPQMRALFDAYFASNQIDAIFAPMTPLPAVPIDPVNGSSTVSVNGGPPVDEFGTFIRNADPGSITGIPGVTVPAGRTASGLPVGLALDGPVGSDKRLLSIGMGVEKLLGVLPAPNV</sequence>
<dbReference type="Pfam" id="PF01425">
    <property type="entry name" value="Amidase"/>
    <property type="match status" value="1"/>
</dbReference>
<dbReference type="InterPro" id="IPR036928">
    <property type="entry name" value="AS_sf"/>
</dbReference>
<accession>A0A158KW03</accession>
<dbReference type="AlphaFoldDB" id="A0A158KW03"/>
<gene>
    <name evidence="2" type="ORF">AWB74_07262</name>
</gene>
<proteinExistence type="predicted"/>
<organism evidence="2 3">
    <name type="scientific">Caballeronia arvi</name>
    <dbReference type="NCBI Taxonomy" id="1777135"/>
    <lineage>
        <taxon>Bacteria</taxon>
        <taxon>Pseudomonadati</taxon>
        <taxon>Pseudomonadota</taxon>
        <taxon>Betaproteobacteria</taxon>
        <taxon>Burkholderiales</taxon>
        <taxon>Burkholderiaceae</taxon>
        <taxon>Caballeronia</taxon>
    </lineage>
</organism>
<dbReference type="PANTHER" id="PTHR11895">
    <property type="entry name" value="TRANSAMIDASE"/>
    <property type="match status" value="1"/>
</dbReference>
<protein>
    <submittedName>
        <fullName evidence="2">Indole acetimide hydrolase</fullName>
    </submittedName>
</protein>
<dbReference type="PROSITE" id="PS00571">
    <property type="entry name" value="AMIDASES"/>
    <property type="match status" value="1"/>
</dbReference>
<dbReference type="InterPro" id="IPR020556">
    <property type="entry name" value="Amidase_CS"/>
</dbReference>
<evidence type="ECO:0000259" key="1">
    <source>
        <dbReference type="Pfam" id="PF01425"/>
    </source>
</evidence>
<dbReference type="Gene3D" id="3.90.1300.10">
    <property type="entry name" value="Amidase signature (AS) domain"/>
    <property type="match status" value="1"/>
</dbReference>
<name>A0A158KW03_9BURK</name>
<comment type="caution">
    <text evidence="2">The sequence shown here is derived from an EMBL/GenBank/DDBJ whole genome shotgun (WGS) entry which is preliminary data.</text>
</comment>
<dbReference type="GO" id="GO:0016787">
    <property type="term" value="F:hydrolase activity"/>
    <property type="evidence" value="ECO:0007669"/>
    <property type="project" value="UniProtKB-KW"/>
</dbReference>
<dbReference type="OrthoDB" id="8872210at2"/>
<feature type="domain" description="Amidase" evidence="1">
    <location>
        <begin position="72"/>
        <end position="505"/>
    </location>
</feature>
<dbReference type="RefSeq" id="WP_087039386.1">
    <property type="nucleotide sequence ID" value="NZ_FCOM02000059.1"/>
</dbReference>
<dbReference type="Proteomes" id="UP000055019">
    <property type="component" value="Unassembled WGS sequence"/>
</dbReference>
<dbReference type="InterPro" id="IPR006311">
    <property type="entry name" value="TAT_signal"/>
</dbReference>
<evidence type="ECO:0000313" key="2">
    <source>
        <dbReference type="EMBL" id="SAL85332.1"/>
    </source>
</evidence>
<dbReference type="SUPFAM" id="SSF75304">
    <property type="entry name" value="Amidase signature (AS) enzymes"/>
    <property type="match status" value="1"/>
</dbReference>